<dbReference type="EMBL" id="CP006650">
    <property type="protein sequence ID" value="AGT09062.1"/>
    <property type="molecule type" value="Genomic_DNA"/>
</dbReference>
<organism evidence="1 2">
    <name type="scientific">Paracoccus aminophilus JCM 7686</name>
    <dbReference type="NCBI Taxonomy" id="1367847"/>
    <lineage>
        <taxon>Bacteria</taxon>
        <taxon>Pseudomonadati</taxon>
        <taxon>Pseudomonadota</taxon>
        <taxon>Alphaproteobacteria</taxon>
        <taxon>Rhodobacterales</taxon>
        <taxon>Paracoccaceae</taxon>
        <taxon>Paracoccus</taxon>
    </lineage>
</organism>
<dbReference type="HOGENOM" id="CLU_672405_0_0_5"/>
<keyword evidence="2" id="KW-1185">Reference proteome</keyword>
<dbReference type="STRING" id="1367847.JCM7686_1961"/>
<dbReference type="AlphaFoldDB" id="S5XV25"/>
<gene>
    <name evidence="1" type="ORF">JCM7686_1961</name>
</gene>
<evidence type="ECO:0000313" key="1">
    <source>
        <dbReference type="EMBL" id="AGT09062.1"/>
    </source>
</evidence>
<reference evidence="1 2" key="1">
    <citation type="journal article" date="2014" name="BMC Genomics">
        <title>Architecture and functions of a multipartite genome of the methylotrophic bacterium Paracoccus aminophilus JCM 7686, containing primary and secondary chromids.</title>
        <authorList>
            <person name="Dziewit L."/>
            <person name="Czarnecki J."/>
            <person name="Wibberg D."/>
            <person name="Radlinska M."/>
            <person name="Mrozek P."/>
            <person name="Szymczak M."/>
            <person name="Schluter A."/>
            <person name="Puhler A."/>
            <person name="Bartosik D."/>
        </authorList>
    </citation>
    <scope>NUCLEOTIDE SEQUENCE [LARGE SCALE GENOMIC DNA]</scope>
    <source>
        <strain evidence="1">JCM 7686</strain>
    </source>
</reference>
<evidence type="ECO:0000313" key="2">
    <source>
        <dbReference type="Proteomes" id="UP000015480"/>
    </source>
</evidence>
<protein>
    <submittedName>
        <fullName evidence="1">Uncharacterized protein</fullName>
    </submittedName>
</protein>
<accession>S5XV25</accession>
<dbReference type="eggNOG" id="ENOG50313JC">
    <property type="taxonomic scope" value="Bacteria"/>
</dbReference>
<name>S5XV25_PARAH</name>
<proteinExistence type="predicted"/>
<dbReference type="Proteomes" id="UP000015480">
    <property type="component" value="Chromosome"/>
</dbReference>
<sequence length="409" mass="44257">MVVAAERPHFTSPLRKRTRSALFAAVLLAALGVIGDRKEAMAEENNGIAALARIEAPVAAKDFILPGAPGLTFRSAYPEDFRWFETDEKVDDFDASEMFTSFRKLWVGYEPTTRDQLEIGVYAATIPPERVAVAADYGRLLAGSAWGPDNYGVEASERDFGEVLTGESKTGFDYRTRISVWRRGTDLLILRLQTNDEDAAKAVPIMARFVGSLSFTQPLKDSIAASFVSHDIALPSGGKFSFHLPPHWQPFNSGSESARPIAASIFLDKADPDSNSALGVFAIEVPAGAVAANAPLPDIATSASDLMMENLLPQVTYDRQPIDRQKAAGFDEVTPAHGLFIGKLITHAEPPAEIAATELFAVAPKDVLGIASLGAMPDNQKNMGLMMHLTFAERLVTDDLRAFLAAHPK</sequence>
<dbReference type="PATRIC" id="fig|1367847.3.peg.1954"/>
<dbReference type="KEGG" id="pami:JCM7686_1961"/>